<dbReference type="Gene3D" id="2.60.40.10">
    <property type="entry name" value="Immunoglobulins"/>
    <property type="match status" value="1"/>
</dbReference>
<dbReference type="Gene3D" id="3.40.50.200">
    <property type="entry name" value="Peptidase S8/S53 domain"/>
    <property type="match status" value="1"/>
</dbReference>
<evidence type="ECO:0000256" key="1">
    <source>
        <dbReference type="ARBA" id="ARBA00011073"/>
    </source>
</evidence>
<dbReference type="PROSITE" id="PS51892">
    <property type="entry name" value="SUBTILASE"/>
    <property type="match status" value="1"/>
</dbReference>
<feature type="region of interest" description="Disordered" evidence="9">
    <location>
        <begin position="442"/>
        <end position="481"/>
    </location>
</feature>
<dbReference type="Pfam" id="PF00395">
    <property type="entry name" value="SLH"/>
    <property type="match status" value="3"/>
</dbReference>
<evidence type="ECO:0000256" key="8">
    <source>
        <dbReference type="RuleBase" id="RU003355"/>
    </source>
</evidence>
<dbReference type="GO" id="GO:0046872">
    <property type="term" value="F:metal ion binding"/>
    <property type="evidence" value="ECO:0007669"/>
    <property type="project" value="UniProtKB-KW"/>
</dbReference>
<dbReference type="PANTHER" id="PTHR43806:SF11">
    <property type="entry name" value="CEREVISIN-RELATED"/>
    <property type="match status" value="1"/>
</dbReference>
<dbReference type="InterPro" id="IPR000209">
    <property type="entry name" value="Peptidase_S8/S53_dom"/>
</dbReference>
<dbReference type="RefSeq" id="WP_052002178.1">
    <property type="nucleotide sequence ID" value="NZ_BAUT01000021.1"/>
</dbReference>
<dbReference type="Pfam" id="PF00082">
    <property type="entry name" value="Peptidase_S8"/>
    <property type="match status" value="1"/>
</dbReference>
<accession>W4Q2S5</accession>
<organism evidence="11 12">
    <name type="scientific">Halalkalibacter wakoensis JCM 9140</name>
    <dbReference type="NCBI Taxonomy" id="1236970"/>
    <lineage>
        <taxon>Bacteria</taxon>
        <taxon>Bacillati</taxon>
        <taxon>Bacillota</taxon>
        <taxon>Bacilli</taxon>
        <taxon>Bacillales</taxon>
        <taxon>Bacillaceae</taxon>
        <taxon>Halalkalibacter</taxon>
    </lineage>
</organism>
<feature type="domain" description="SLH" evidence="10">
    <location>
        <begin position="545"/>
        <end position="608"/>
    </location>
</feature>
<evidence type="ECO:0000256" key="7">
    <source>
        <dbReference type="PROSITE-ProRule" id="PRU01240"/>
    </source>
</evidence>
<dbReference type="InterPro" id="IPR023827">
    <property type="entry name" value="Peptidase_S8_Asp-AS"/>
</dbReference>
<dbReference type="InterPro" id="IPR001119">
    <property type="entry name" value="SLH_dom"/>
</dbReference>
<dbReference type="SUPFAM" id="SSF52743">
    <property type="entry name" value="Subtilisin-like"/>
    <property type="match status" value="1"/>
</dbReference>
<dbReference type="SUPFAM" id="SSF54897">
    <property type="entry name" value="Protease propeptides/inhibitors"/>
    <property type="match status" value="1"/>
</dbReference>
<reference evidence="11" key="1">
    <citation type="journal article" date="2014" name="Genome Announc.">
        <title>Draft Genome Sequences of Three Alkaliphilic Bacillus Strains, Bacillus wakoensis JCM 9140T, Bacillus akibai JCM 9157T, and Bacillus hemicellulosilyticus JCM 9152T.</title>
        <authorList>
            <person name="Yuki M."/>
            <person name="Oshima K."/>
            <person name="Suda W."/>
            <person name="Oshida Y."/>
            <person name="Kitamura K."/>
            <person name="Iida T."/>
            <person name="Hattori M."/>
            <person name="Ohkuma M."/>
        </authorList>
    </citation>
    <scope>NUCLEOTIDE SEQUENCE [LARGE SCALE GENOMIC DNA]</scope>
    <source>
        <strain evidence="11">JCM 9140</strain>
    </source>
</reference>
<dbReference type="InterPro" id="IPR050131">
    <property type="entry name" value="Peptidase_S8_subtilisin-like"/>
</dbReference>
<dbReference type="GO" id="GO:0004252">
    <property type="term" value="F:serine-type endopeptidase activity"/>
    <property type="evidence" value="ECO:0007669"/>
    <property type="project" value="UniProtKB-UniRule"/>
</dbReference>
<dbReference type="InterPro" id="IPR034202">
    <property type="entry name" value="Subtilisin_Carlsberg-like"/>
</dbReference>
<dbReference type="GO" id="GO:0006508">
    <property type="term" value="P:proteolysis"/>
    <property type="evidence" value="ECO:0007669"/>
    <property type="project" value="UniProtKB-KW"/>
</dbReference>
<dbReference type="AlphaFoldDB" id="W4Q2S5"/>
<keyword evidence="6 7" id="KW-0720">Serine protease</keyword>
<sequence>MTLFMKRFFVVFVFLFFLQVSNVFASSDEYILLFQDDIDYEKLESLESIEILEEFSFFPGVVIVTDDRSIETIRSWPTVLSIEENQELIVESSTYANWGISHLSIPSSWDLGYSGKGVKVAVVDSGIAPHPALTIQGGVSMVNYTTSYFDDNGHGTHSAGIIAANQASTNHLGVAHNVDLYSVKTLDSSGNGRLNDTIRGIEWAIKENMDIINLSLGTSTPSSALKSVVDYAYEQDIIVVAAAGNKSQNTATPMPVEYPAKYGSVVAVSAVDNRNRITSFSATGPEIEFSAPGVSINSTHLNNRFASLSGTSMATPFVAGVFALYREAYPHLNAKEIRKLAQRDAYPLTSSRDERYGYGLIQPPTKVELSAPRSLRGSIVSTNSDDSALYSLQWSHQQADRVDAYQVYRNAQWITTVHDLHFEETLTPGDYVYNVTAVSKDGTESKKSSPLSVHIPKKEVKPEPVPEPSIPEPEPQPEPEPLPVEWIHFSDVDESFWAGPHISYLASQRIVSGYDDGSFKPSAPVRRGQAVAMIARALKWDTTQAETNFSDVNKEYFASGDIAYAVELGIISGFPDGTFKPNAPITRAQMAAILGKAFALGTDSAIIFEDVTTSTTGYREINQLAKLGIVTGYDGRFYQPSQTLTRAQFSVILSRVLNEDLRE</sequence>
<feature type="active site" description="Charge relay system" evidence="7">
    <location>
        <position position="124"/>
    </location>
</feature>
<feature type="compositionally biased region" description="Pro residues" evidence="9">
    <location>
        <begin position="465"/>
        <end position="481"/>
    </location>
</feature>
<feature type="active site" description="Charge relay system" evidence="7">
    <location>
        <position position="154"/>
    </location>
</feature>
<evidence type="ECO:0000313" key="12">
    <source>
        <dbReference type="Proteomes" id="UP000018890"/>
    </source>
</evidence>
<dbReference type="STRING" id="1236970.JCM9140_2298"/>
<evidence type="ECO:0000313" key="11">
    <source>
        <dbReference type="EMBL" id="GAE26250.1"/>
    </source>
</evidence>
<proteinExistence type="inferred from homology"/>
<keyword evidence="2 7" id="KW-0645">Protease</keyword>
<protein>
    <recommendedName>
        <fullName evidence="10">SLH domain-containing protein</fullName>
    </recommendedName>
</protein>
<evidence type="ECO:0000256" key="3">
    <source>
        <dbReference type="ARBA" id="ARBA00022723"/>
    </source>
</evidence>
<keyword evidence="4" id="KW-0732">Signal</keyword>
<dbReference type="InterPro" id="IPR015500">
    <property type="entry name" value="Peptidase_S8_subtilisin-rel"/>
</dbReference>
<dbReference type="Proteomes" id="UP000018890">
    <property type="component" value="Unassembled WGS sequence"/>
</dbReference>
<evidence type="ECO:0000256" key="4">
    <source>
        <dbReference type="ARBA" id="ARBA00022729"/>
    </source>
</evidence>
<dbReference type="PANTHER" id="PTHR43806">
    <property type="entry name" value="PEPTIDASE S8"/>
    <property type="match status" value="1"/>
</dbReference>
<dbReference type="InterPro" id="IPR036852">
    <property type="entry name" value="Peptidase_S8/S53_dom_sf"/>
</dbReference>
<dbReference type="EMBL" id="BAUT01000021">
    <property type="protein sequence ID" value="GAE26250.1"/>
    <property type="molecule type" value="Genomic_DNA"/>
</dbReference>
<dbReference type="PROSITE" id="PS51272">
    <property type="entry name" value="SLH"/>
    <property type="match status" value="3"/>
</dbReference>
<dbReference type="PROSITE" id="PS00138">
    <property type="entry name" value="SUBTILASE_SER"/>
    <property type="match status" value="1"/>
</dbReference>
<dbReference type="InterPro" id="IPR023828">
    <property type="entry name" value="Peptidase_S8_Ser-AS"/>
</dbReference>
<dbReference type="CDD" id="cd07477">
    <property type="entry name" value="Peptidases_S8_Subtilisin_subset"/>
    <property type="match status" value="1"/>
</dbReference>
<evidence type="ECO:0000256" key="2">
    <source>
        <dbReference type="ARBA" id="ARBA00022670"/>
    </source>
</evidence>
<evidence type="ECO:0000259" key="10">
    <source>
        <dbReference type="PROSITE" id="PS51272"/>
    </source>
</evidence>
<keyword evidence="5 7" id="KW-0378">Hydrolase</keyword>
<evidence type="ECO:0000256" key="5">
    <source>
        <dbReference type="ARBA" id="ARBA00022801"/>
    </source>
</evidence>
<feature type="domain" description="SLH" evidence="10">
    <location>
        <begin position="485"/>
        <end position="544"/>
    </location>
</feature>
<dbReference type="PROSITE" id="PS00136">
    <property type="entry name" value="SUBTILASE_ASP"/>
    <property type="match status" value="1"/>
</dbReference>
<dbReference type="PRINTS" id="PR00723">
    <property type="entry name" value="SUBTILISIN"/>
</dbReference>
<gene>
    <name evidence="11" type="ORF">JCM9140_2298</name>
</gene>
<dbReference type="OrthoDB" id="9798386at2"/>
<keyword evidence="3" id="KW-0479">Metal-binding</keyword>
<feature type="active site" description="Charge relay system" evidence="7">
    <location>
        <position position="312"/>
    </location>
</feature>
<feature type="domain" description="SLH" evidence="10">
    <location>
        <begin position="609"/>
        <end position="663"/>
    </location>
</feature>
<name>W4Q2S5_9BACI</name>
<evidence type="ECO:0000256" key="6">
    <source>
        <dbReference type="ARBA" id="ARBA00022825"/>
    </source>
</evidence>
<comment type="caution">
    <text evidence="11">The sequence shown here is derived from an EMBL/GenBank/DDBJ whole genome shotgun (WGS) entry which is preliminary data.</text>
</comment>
<keyword evidence="12" id="KW-1185">Reference proteome</keyword>
<dbReference type="InterPro" id="IPR013783">
    <property type="entry name" value="Ig-like_fold"/>
</dbReference>
<evidence type="ECO:0000256" key="9">
    <source>
        <dbReference type="SAM" id="MobiDB-lite"/>
    </source>
</evidence>
<comment type="similarity">
    <text evidence="1 7 8">Belongs to the peptidase S8 family.</text>
</comment>